<protein>
    <submittedName>
        <fullName evidence="7">General L-amino acid transport system substrate-binding protein</fullName>
    </submittedName>
</protein>
<reference evidence="7 8" key="1">
    <citation type="submission" date="2020-07" db="EMBL/GenBank/DDBJ databases">
        <title>Genomic Encyclopedia of Type Strains, Phase IV (KMG-V): Genome sequencing to study the core and pangenomes of soil and plant-associated prokaryotes.</title>
        <authorList>
            <person name="Whitman W."/>
        </authorList>
    </citation>
    <scope>NUCLEOTIDE SEQUENCE [LARGE SCALE GENOMIC DNA]</scope>
    <source>
        <strain evidence="7 8">SAS40</strain>
    </source>
</reference>
<dbReference type="CDD" id="cd13692">
    <property type="entry name" value="PBP2_BztA"/>
    <property type="match status" value="1"/>
</dbReference>
<keyword evidence="3 5" id="KW-0732">Signal</keyword>
<dbReference type="PANTHER" id="PTHR30085">
    <property type="entry name" value="AMINO ACID ABC TRANSPORTER PERMEASE"/>
    <property type="match status" value="1"/>
</dbReference>
<dbReference type="EMBL" id="JACBYR010000001">
    <property type="protein sequence ID" value="NYE80750.1"/>
    <property type="molecule type" value="Genomic_DNA"/>
</dbReference>
<dbReference type="SUPFAM" id="SSF53850">
    <property type="entry name" value="Periplasmic binding protein-like II"/>
    <property type="match status" value="1"/>
</dbReference>
<dbReference type="PANTHER" id="PTHR30085:SF7">
    <property type="entry name" value="AMINO-ACID ABC TRANSPORTER-BINDING PROTEIN YHDW-RELATED"/>
    <property type="match status" value="1"/>
</dbReference>
<keyword evidence="8" id="KW-1185">Reference proteome</keyword>
<evidence type="ECO:0000256" key="1">
    <source>
        <dbReference type="ARBA" id="ARBA00010333"/>
    </source>
</evidence>
<gene>
    <name evidence="7" type="ORF">FHW18_000021</name>
</gene>
<name>A0A7Y9IPM9_9BURK</name>
<evidence type="ECO:0000313" key="8">
    <source>
        <dbReference type="Proteomes" id="UP000542125"/>
    </source>
</evidence>
<proteinExistence type="inferred from homology"/>
<dbReference type="PROSITE" id="PS01039">
    <property type="entry name" value="SBP_BACTERIAL_3"/>
    <property type="match status" value="1"/>
</dbReference>
<dbReference type="Pfam" id="PF00497">
    <property type="entry name" value="SBP_bac_3"/>
    <property type="match status" value="1"/>
</dbReference>
<evidence type="ECO:0000313" key="7">
    <source>
        <dbReference type="EMBL" id="NYE80750.1"/>
    </source>
</evidence>
<evidence type="ECO:0000256" key="5">
    <source>
        <dbReference type="SAM" id="SignalP"/>
    </source>
</evidence>
<dbReference type="AlphaFoldDB" id="A0A7Y9IPM9"/>
<dbReference type="InterPro" id="IPR051455">
    <property type="entry name" value="Bact_solute-bind_prot3"/>
</dbReference>
<dbReference type="RefSeq" id="WP_179582168.1">
    <property type="nucleotide sequence ID" value="NZ_JACBYR010000001.1"/>
</dbReference>
<feature type="domain" description="Solute-binding protein family 3/N-terminal" evidence="6">
    <location>
        <begin position="37"/>
        <end position="267"/>
    </location>
</feature>
<dbReference type="Gene3D" id="3.40.190.10">
    <property type="entry name" value="Periplasmic binding protein-like II"/>
    <property type="match status" value="2"/>
</dbReference>
<evidence type="ECO:0000256" key="3">
    <source>
        <dbReference type="ARBA" id="ARBA00022729"/>
    </source>
</evidence>
<dbReference type="InterPro" id="IPR001638">
    <property type="entry name" value="Solute-binding_3/MltF_N"/>
</dbReference>
<organism evidence="7 8">
    <name type="scientific">Pigmentiphaga litoralis</name>
    <dbReference type="NCBI Taxonomy" id="516702"/>
    <lineage>
        <taxon>Bacteria</taxon>
        <taxon>Pseudomonadati</taxon>
        <taxon>Pseudomonadota</taxon>
        <taxon>Betaproteobacteria</taxon>
        <taxon>Burkholderiales</taxon>
        <taxon>Alcaligenaceae</taxon>
        <taxon>Pigmentiphaga</taxon>
    </lineage>
</organism>
<comment type="similarity">
    <text evidence="1 4">Belongs to the bacterial solute-binding protein 3 family.</text>
</comment>
<dbReference type="InterPro" id="IPR018313">
    <property type="entry name" value="SBP_3_CS"/>
</dbReference>
<feature type="signal peptide" evidence="5">
    <location>
        <begin position="1"/>
        <end position="25"/>
    </location>
</feature>
<evidence type="ECO:0000259" key="6">
    <source>
        <dbReference type="SMART" id="SM00062"/>
    </source>
</evidence>
<evidence type="ECO:0000256" key="2">
    <source>
        <dbReference type="ARBA" id="ARBA00022448"/>
    </source>
</evidence>
<dbReference type="GO" id="GO:0006865">
    <property type="term" value="P:amino acid transport"/>
    <property type="evidence" value="ECO:0007669"/>
    <property type="project" value="TreeGrafter"/>
</dbReference>
<sequence>MKLLKSAVAAIAMLGAVQVVQVAHAGATLDAVKKKGFVQCGVSTGVAGFSNPDSKGVWTGIDVDLCRAVAATLFGDATKIKLTPLNTQQRFTALQSGEVDVLPRNTSITLQRDTALGLNGAGVNFYDGQGLMVAKKLNVKSAKDLNGAAICMQPGTTTELNLADYFRANKITFKPVVIDKFDEVIRAFAAGRCDAYTTDASGLNVIRTTKLPNPDDYIVLPELLSKEPLGPMVRQGDDQWLDIVKWTLNAMIEAEEYGVTSKNVDQMLKSPNPNIQRLLGVVPGVGKNLGVDEKWVYNVVKQVGNYGESFERNLGQGSPMKMPRGANALHTQGGLMYALPLR</sequence>
<dbReference type="SMART" id="SM00062">
    <property type="entry name" value="PBPb"/>
    <property type="match status" value="1"/>
</dbReference>
<feature type="chain" id="PRO_5031068871" evidence="5">
    <location>
        <begin position="26"/>
        <end position="342"/>
    </location>
</feature>
<comment type="caution">
    <text evidence="7">The sequence shown here is derived from an EMBL/GenBank/DDBJ whole genome shotgun (WGS) entry which is preliminary data.</text>
</comment>
<evidence type="ECO:0000256" key="4">
    <source>
        <dbReference type="RuleBase" id="RU003744"/>
    </source>
</evidence>
<keyword evidence="2" id="KW-0813">Transport</keyword>
<accession>A0A7Y9IPM9</accession>
<dbReference type="Proteomes" id="UP000542125">
    <property type="component" value="Unassembled WGS sequence"/>
</dbReference>